<dbReference type="GO" id="GO:0005737">
    <property type="term" value="C:cytoplasm"/>
    <property type="evidence" value="ECO:0007669"/>
    <property type="project" value="UniProtKB-SubCell"/>
</dbReference>
<comment type="caution">
    <text evidence="18">The sequence shown here is derived from an EMBL/GenBank/DDBJ whole genome shotgun (WGS) entry which is preliminary data.</text>
</comment>
<dbReference type="PANTHER" id="PTHR23132">
    <property type="entry name" value="D-ALANINE--D-ALANINE LIGASE"/>
    <property type="match status" value="1"/>
</dbReference>
<dbReference type="PANTHER" id="PTHR23132:SF23">
    <property type="entry name" value="D-ALANINE--D-ALANINE LIGASE B"/>
    <property type="match status" value="1"/>
</dbReference>
<evidence type="ECO:0000256" key="4">
    <source>
        <dbReference type="ARBA" id="ARBA00022490"/>
    </source>
</evidence>
<dbReference type="InterPro" id="IPR013815">
    <property type="entry name" value="ATP_grasp_subdomain_1"/>
</dbReference>
<dbReference type="InterPro" id="IPR016185">
    <property type="entry name" value="PreATP-grasp_dom_sf"/>
</dbReference>
<dbReference type="GO" id="GO:0046872">
    <property type="term" value="F:metal ion binding"/>
    <property type="evidence" value="ECO:0007669"/>
    <property type="project" value="UniProtKB-KW"/>
</dbReference>
<evidence type="ECO:0000256" key="13">
    <source>
        <dbReference type="HAMAP-Rule" id="MF_00047"/>
    </source>
</evidence>
<keyword evidence="8 16" id="KW-0067">ATP-binding</keyword>
<comment type="similarity">
    <text evidence="3 13">Belongs to the D-alanine--D-alanine ligase family.</text>
</comment>
<dbReference type="RefSeq" id="WP_010619627.1">
    <property type="nucleotide sequence ID" value="NZ_CP042371.1"/>
</dbReference>
<dbReference type="PROSITE" id="PS00843">
    <property type="entry name" value="DALA_DALA_LIGASE_1"/>
    <property type="match status" value="1"/>
</dbReference>
<name>A0A4R5NNW3_9LACO</name>
<keyword evidence="9 13" id="KW-0133">Cell shape</keyword>
<evidence type="ECO:0000256" key="5">
    <source>
        <dbReference type="ARBA" id="ARBA00022598"/>
    </source>
</evidence>
<comment type="catalytic activity">
    <reaction evidence="13">
        <text>2 D-alanine + ATP = D-alanyl-D-alanine + ADP + phosphate + H(+)</text>
        <dbReference type="Rhea" id="RHEA:11224"/>
        <dbReference type="ChEBI" id="CHEBI:15378"/>
        <dbReference type="ChEBI" id="CHEBI:30616"/>
        <dbReference type="ChEBI" id="CHEBI:43474"/>
        <dbReference type="ChEBI" id="CHEBI:57416"/>
        <dbReference type="ChEBI" id="CHEBI:57822"/>
        <dbReference type="ChEBI" id="CHEBI:456216"/>
        <dbReference type="EC" id="6.3.2.4"/>
    </reaction>
</comment>
<dbReference type="InterPro" id="IPR000291">
    <property type="entry name" value="D-Ala_lig_Van_CS"/>
</dbReference>
<proteinExistence type="inferred from homology"/>
<accession>A0A4R5NNW3</accession>
<protein>
    <recommendedName>
        <fullName evidence="13">D-alanine--D-alanine ligase</fullName>
        <ecNumber evidence="13">6.3.2.4</ecNumber>
    </recommendedName>
    <alternativeName>
        <fullName evidence="13">D-Ala-D-Ala ligase</fullName>
    </alternativeName>
    <alternativeName>
        <fullName evidence="13">D-alanylalanine synthetase</fullName>
    </alternativeName>
</protein>
<feature type="active site" evidence="14">
    <location>
        <position position="13"/>
    </location>
</feature>
<dbReference type="Pfam" id="PF01820">
    <property type="entry name" value="Dala_Dala_lig_N"/>
    <property type="match status" value="1"/>
</dbReference>
<evidence type="ECO:0000256" key="16">
    <source>
        <dbReference type="PROSITE-ProRule" id="PRU00409"/>
    </source>
</evidence>
<dbReference type="EMBL" id="PUFO01000044">
    <property type="protein sequence ID" value="TDG78229.1"/>
    <property type="molecule type" value="Genomic_DNA"/>
</dbReference>
<reference evidence="18 19" key="1">
    <citation type="journal article" date="2019" name="Appl. Microbiol. Biotechnol.">
        <title>Uncovering carbohydrate metabolism through a genotype-phenotype association study of 56 lactic acid bacteria genomes.</title>
        <authorList>
            <person name="Buron-Moles G."/>
            <person name="Chailyan A."/>
            <person name="Dolejs I."/>
            <person name="Forster J."/>
            <person name="Miks M.H."/>
        </authorList>
    </citation>
    <scope>NUCLEOTIDE SEQUENCE [LARGE SCALE GENOMIC DNA]</scope>
    <source>
        <strain evidence="18 19">ATCC 49373</strain>
    </source>
</reference>
<evidence type="ECO:0000256" key="9">
    <source>
        <dbReference type="ARBA" id="ARBA00022960"/>
    </source>
</evidence>
<dbReference type="PIRSF" id="PIRSF039102">
    <property type="entry name" value="Ddl/VanB"/>
    <property type="match status" value="1"/>
</dbReference>
<keyword evidence="10 13" id="KW-0573">Peptidoglycan synthesis</keyword>
<evidence type="ECO:0000259" key="17">
    <source>
        <dbReference type="PROSITE" id="PS50975"/>
    </source>
</evidence>
<evidence type="ECO:0000256" key="8">
    <source>
        <dbReference type="ARBA" id="ARBA00022840"/>
    </source>
</evidence>
<dbReference type="EC" id="6.3.2.4" evidence="13"/>
<dbReference type="InterPro" id="IPR005905">
    <property type="entry name" value="D_ala_D_ala"/>
</dbReference>
<dbReference type="SUPFAM" id="SSF52440">
    <property type="entry name" value="PreATP-grasp domain"/>
    <property type="match status" value="1"/>
</dbReference>
<evidence type="ECO:0000313" key="19">
    <source>
        <dbReference type="Proteomes" id="UP000294854"/>
    </source>
</evidence>
<dbReference type="STRING" id="1122149.FD44_GL000057"/>
<sequence length="350" mass="38639">MKIVVLAGGRSSERNVSLSSSAKVANALRSKGHQVAMIDLFLGIDLDYVRDVEDLFTDQQQDVDLDISDEVLTDDDINALRSDGSKQLFGPNVLKVISHANMVYIGLHGEDGENGKVQAVLDLNNIPYAGSGPLASGIAMDKNISKQVMMYNHIQTAKFITIYKDHPKYEIPFDFPVVVKPSNGGSSIGTRIVESQDEIEEAVNDGFRFDTEVIVEEFIKGREFSLGVVNGKALPAIEISVNDGWYDFKHKFQSDTTTQFQTPPDIPEEVHDEMKAIALKTFRVLKMANYGRVDFLWNDNGLYVIEANSLPGMTPLSLLPQEAEAAGISYEDLCNDIIMGQVKALGLNFK</sequence>
<evidence type="ECO:0000256" key="10">
    <source>
        <dbReference type="ARBA" id="ARBA00022984"/>
    </source>
</evidence>
<gene>
    <name evidence="13" type="primary">ddl</name>
    <name evidence="18" type="ORF">C5L31_001415</name>
</gene>
<dbReference type="Gene3D" id="3.40.50.20">
    <property type="match status" value="1"/>
</dbReference>
<dbReference type="OrthoDB" id="9813261at2"/>
<feature type="binding site" evidence="15">
    <location>
        <position position="306"/>
    </location>
    <ligand>
        <name>Mg(2+)</name>
        <dbReference type="ChEBI" id="CHEBI:18420"/>
        <label>1</label>
    </ligand>
</feature>
<feature type="binding site" evidence="15">
    <location>
        <position position="294"/>
    </location>
    <ligand>
        <name>Mg(2+)</name>
        <dbReference type="ChEBI" id="CHEBI:18420"/>
        <label>1</label>
    </ligand>
</feature>
<dbReference type="InterPro" id="IPR011095">
    <property type="entry name" value="Dala_Dala_lig_C"/>
</dbReference>
<comment type="subcellular location">
    <subcellularLocation>
        <location evidence="2 13">Cytoplasm</location>
    </subcellularLocation>
</comment>
<keyword evidence="5 13" id="KW-0436">Ligase</keyword>
<dbReference type="SUPFAM" id="SSF56059">
    <property type="entry name" value="Glutathione synthetase ATP-binding domain-like"/>
    <property type="match status" value="1"/>
</dbReference>
<dbReference type="GO" id="GO:0005524">
    <property type="term" value="F:ATP binding"/>
    <property type="evidence" value="ECO:0007669"/>
    <property type="project" value="UniProtKB-UniRule"/>
</dbReference>
<dbReference type="Gene3D" id="3.30.470.20">
    <property type="entry name" value="ATP-grasp fold, B domain"/>
    <property type="match status" value="1"/>
</dbReference>
<evidence type="ECO:0000256" key="6">
    <source>
        <dbReference type="ARBA" id="ARBA00022723"/>
    </source>
</evidence>
<keyword evidence="12 13" id="KW-0961">Cell wall biogenesis/degradation</keyword>
<evidence type="ECO:0000256" key="11">
    <source>
        <dbReference type="ARBA" id="ARBA00023211"/>
    </source>
</evidence>
<evidence type="ECO:0000256" key="3">
    <source>
        <dbReference type="ARBA" id="ARBA00010871"/>
    </source>
</evidence>
<feature type="active site" evidence="14">
    <location>
        <position position="317"/>
    </location>
</feature>
<evidence type="ECO:0000256" key="7">
    <source>
        <dbReference type="ARBA" id="ARBA00022741"/>
    </source>
</evidence>
<comment type="pathway">
    <text evidence="13">Cell wall biogenesis; peptidoglycan biosynthesis.</text>
</comment>
<evidence type="ECO:0000256" key="15">
    <source>
        <dbReference type="PIRSR" id="PIRSR039102-3"/>
    </source>
</evidence>
<dbReference type="InterPro" id="IPR011761">
    <property type="entry name" value="ATP-grasp"/>
</dbReference>
<dbReference type="GO" id="GO:0071555">
    <property type="term" value="P:cell wall organization"/>
    <property type="evidence" value="ECO:0007669"/>
    <property type="project" value="UniProtKB-KW"/>
</dbReference>
<dbReference type="Gene3D" id="3.30.1490.20">
    <property type="entry name" value="ATP-grasp fold, A domain"/>
    <property type="match status" value="1"/>
</dbReference>
<dbReference type="NCBIfam" id="TIGR01205">
    <property type="entry name" value="D_ala_D_alaTIGR"/>
    <property type="match status" value="1"/>
</dbReference>
<evidence type="ECO:0000256" key="12">
    <source>
        <dbReference type="ARBA" id="ARBA00023316"/>
    </source>
</evidence>
<feature type="binding site" evidence="15">
    <location>
        <position position="308"/>
    </location>
    <ligand>
        <name>Mg(2+)</name>
        <dbReference type="ChEBI" id="CHEBI:18420"/>
        <label>2</label>
    </ligand>
</feature>
<keyword evidence="15" id="KW-0460">Magnesium</keyword>
<dbReference type="GO" id="GO:0009252">
    <property type="term" value="P:peptidoglycan biosynthetic process"/>
    <property type="evidence" value="ECO:0007669"/>
    <property type="project" value="UniProtKB-UniRule"/>
</dbReference>
<dbReference type="NCBIfam" id="NF002378">
    <property type="entry name" value="PRK01372.1"/>
    <property type="match status" value="1"/>
</dbReference>
<keyword evidence="19" id="KW-1185">Reference proteome</keyword>
<dbReference type="Proteomes" id="UP000294854">
    <property type="component" value="Unassembled WGS sequence"/>
</dbReference>
<comment type="cofactor">
    <cofactor evidence="15">
        <name>Mg(2+)</name>
        <dbReference type="ChEBI" id="CHEBI:18420"/>
    </cofactor>
    <cofactor evidence="15">
        <name>Mn(2+)</name>
        <dbReference type="ChEBI" id="CHEBI:29035"/>
    </cofactor>
    <text evidence="15">Binds 2 magnesium or manganese ions per subunit.</text>
</comment>
<keyword evidence="6 15" id="KW-0479">Metal-binding</keyword>
<dbReference type="GO" id="GO:0008360">
    <property type="term" value="P:regulation of cell shape"/>
    <property type="evidence" value="ECO:0007669"/>
    <property type="project" value="UniProtKB-KW"/>
</dbReference>
<dbReference type="InterPro" id="IPR011127">
    <property type="entry name" value="Dala_Dala_lig_N"/>
</dbReference>
<feature type="domain" description="ATP-grasp" evidence="17">
    <location>
        <begin position="146"/>
        <end position="339"/>
    </location>
</feature>
<dbReference type="SMART" id="SM01209">
    <property type="entry name" value="GARS_A"/>
    <property type="match status" value="1"/>
</dbReference>
<evidence type="ECO:0000256" key="14">
    <source>
        <dbReference type="PIRSR" id="PIRSR039102-1"/>
    </source>
</evidence>
<feature type="binding site" evidence="15">
    <location>
        <position position="306"/>
    </location>
    <ligand>
        <name>Mg(2+)</name>
        <dbReference type="ChEBI" id="CHEBI:18420"/>
        <label>2</label>
    </ligand>
</feature>
<keyword evidence="4 13" id="KW-0963">Cytoplasm</keyword>
<dbReference type="AlphaFoldDB" id="A0A4R5NNW3"/>
<evidence type="ECO:0000256" key="1">
    <source>
        <dbReference type="ARBA" id="ARBA00001936"/>
    </source>
</evidence>
<dbReference type="HAMAP" id="MF_00047">
    <property type="entry name" value="Dala_Dala_lig"/>
    <property type="match status" value="1"/>
</dbReference>
<dbReference type="Pfam" id="PF07478">
    <property type="entry name" value="Dala_Dala_lig_C"/>
    <property type="match status" value="1"/>
</dbReference>
<keyword evidence="11 15" id="KW-0464">Manganese</keyword>
<dbReference type="PROSITE" id="PS50975">
    <property type="entry name" value="ATP_GRASP"/>
    <property type="match status" value="1"/>
</dbReference>
<dbReference type="UniPathway" id="UPA00219"/>
<feature type="active site" evidence="14">
    <location>
        <position position="186"/>
    </location>
</feature>
<evidence type="ECO:0000313" key="18">
    <source>
        <dbReference type="EMBL" id="TDG78229.1"/>
    </source>
</evidence>
<dbReference type="GO" id="GO:0008716">
    <property type="term" value="F:D-alanine-D-alanine ligase activity"/>
    <property type="evidence" value="ECO:0007669"/>
    <property type="project" value="UniProtKB-UniRule"/>
</dbReference>
<organism evidence="18 19">
    <name type="scientific">Secundilactobacillus malefermentans</name>
    <dbReference type="NCBI Taxonomy" id="176292"/>
    <lineage>
        <taxon>Bacteria</taxon>
        <taxon>Bacillati</taxon>
        <taxon>Bacillota</taxon>
        <taxon>Bacilli</taxon>
        <taxon>Lactobacillales</taxon>
        <taxon>Lactobacillaceae</taxon>
        <taxon>Secundilactobacillus</taxon>
    </lineage>
</organism>
<evidence type="ECO:0000256" key="2">
    <source>
        <dbReference type="ARBA" id="ARBA00004496"/>
    </source>
</evidence>
<comment type="cofactor">
    <cofactor evidence="1">
        <name>Mn(2+)</name>
        <dbReference type="ChEBI" id="CHEBI:29035"/>
    </cofactor>
</comment>
<keyword evidence="7 16" id="KW-0547">Nucleotide-binding</keyword>
<comment type="function">
    <text evidence="13">Cell wall formation.</text>
</comment>